<proteinExistence type="predicted"/>
<reference evidence="1 2" key="1">
    <citation type="journal article" date="2014" name="Genome Announc.">
        <title>Draft Genome Sequence of Gordonia alkanivorans Strain CGMCC6845, a Halotolerant Hydrocarbon-Degrading Bacterium.</title>
        <authorList>
            <person name="Wang X."/>
            <person name="Jin D."/>
            <person name="Zhou L."/>
            <person name="Wu L."/>
            <person name="An W."/>
            <person name="Zhao L."/>
        </authorList>
    </citation>
    <scope>NUCLEOTIDE SEQUENCE [LARGE SCALE GENOMIC DNA]</scope>
    <source>
        <strain evidence="1 2">CGMCC 6845</strain>
    </source>
</reference>
<dbReference type="HOGENOM" id="CLU_3403763_0_0_11"/>
<organism evidence="1 2">
    <name type="scientific">Gordonia alkanivorans CGMCC 6845</name>
    <dbReference type="NCBI Taxonomy" id="1423140"/>
    <lineage>
        <taxon>Bacteria</taxon>
        <taxon>Bacillati</taxon>
        <taxon>Actinomycetota</taxon>
        <taxon>Actinomycetes</taxon>
        <taxon>Mycobacteriales</taxon>
        <taxon>Gordoniaceae</taxon>
        <taxon>Gordonia</taxon>
    </lineage>
</organism>
<evidence type="ECO:0000313" key="2">
    <source>
        <dbReference type="Proteomes" id="UP000035035"/>
    </source>
</evidence>
<name>W9DIT6_9ACTN</name>
<comment type="caution">
    <text evidence="1">The sequence shown here is derived from an EMBL/GenBank/DDBJ whole genome shotgun (WGS) entry which is preliminary data.</text>
</comment>
<accession>W9DIT6</accession>
<gene>
    <name evidence="1" type="ORF">V525_03110</name>
</gene>
<dbReference type="PATRIC" id="fig|1423140.3.peg.633"/>
<evidence type="ECO:0000313" key="1">
    <source>
        <dbReference type="EMBL" id="ETA08414.1"/>
    </source>
</evidence>
<dbReference type="Proteomes" id="UP000035035">
    <property type="component" value="Unassembled WGS sequence"/>
</dbReference>
<dbReference type="EMBL" id="AYXO01000002">
    <property type="protein sequence ID" value="ETA08414.1"/>
    <property type="molecule type" value="Genomic_DNA"/>
</dbReference>
<dbReference type="AlphaFoldDB" id="W9DIT6"/>
<protein>
    <submittedName>
        <fullName evidence="1">Uncharacterized protein</fullName>
    </submittedName>
</protein>
<sequence>MAFIEFDLDAMPSAVWPHGQRFQRFLIDSP</sequence>
<keyword evidence="2" id="KW-1185">Reference proteome</keyword>